<feature type="region of interest" description="Disordered" evidence="4">
    <location>
        <begin position="632"/>
        <end position="775"/>
    </location>
</feature>
<dbReference type="EMBL" id="SIDB01000002">
    <property type="protein sequence ID" value="KAI3436608.1"/>
    <property type="molecule type" value="Genomic_DNA"/>
</dbReference>
<evidence type="ECO:0000313" key="7">
    <source>
        <dbReference type="EMBL" id="KAI3436608.1"/>
    </source>
</evidence>
<comment type="subcellular location">
    <subcellularLocation>
        <location evidence="1">Golgi apparatus</location>
    </subcellularLocation>
</comment>
<feature type="region of interest" description="Disordered" evidence="4">
    <location>
        <begin position="1650"/>
        <end position="1673"/>
    </location>
</feature>
<feature type="compositionally biased region" description="Low complexity" evidence="4">
    <location>
        <begin position="402"/>
        <end position="414"/>
    </location>
</feature>
<dbReference type="Pfam" id="PF12584">
    <property type="entry name" value="TRAPPC10"/>
    <property type="match status" value="1"/>
</dbReference>
<dbReference type="GO" id="GO:0005829">
    <property type="term" value="C:cytosol"/>
    <property type="evidence" value="ECO:0007669"/>
    <property type="project" value="GOC"/>
</dbReference>
<feature type="compositionally biased region" description="Low complexity" evidence="4">
    <location>
        <begin position="434"/>
        <end position="470"/>
    </location>
</feature>
<dbReference type="GO" id="GO:0006891">
    <property type="term" value="P:intra-Golgi vesicle-mediated transport"/>
    <property type="evidence" value="ECO:0007669"/>
    <property type="project" value="TreeGrafter"/>
</dbReference>
<comment type="caution">
    <text evidence="7">The sequence shown here is derived from an EMBL/GenBank/DDBJ whole genome shotgun (WGS) entry which is preliminary data.</text>
</comment>
<feature type="region of interest" description="Disordered" evidence="4">
    <location>
        <begin position="1212"/>
        <end position="1256"/>
    </location>
</feature>
<dbReference type="GO" id="GO:0034498">
    <property type="term" value="P:early endosome to Golgi transport"/>
    <property type="evidence" value="ECO:0007669"/>
    <property type="project" value="TreeGrafter"/>
</dbReference>
<dbReference type="Proteomes" id="UP001055712">
    <property type="component" value="Unassembled WGS sequence"/>
</dbReference>
<dbReference type="GO" id="GO:1990071">
    <property type="term" value="C:TRAPPII protein complex"/>
    <property type="evidence" value="ECO:0007669"/>
    <property type="project" value="InterPro"/>
</dbReference>
<dbReference type="InterPro" id="IPR022233">
    <property type="entry name" value="TRAPPC10/Trs130_C"/>
</dbReference>
<feature type="compositionally biased region" description="Low complexity" evidence="4">
    <location>
        <begin position="493"/>
        <end position="503"/>
    </location>
</feature>
<keyword evidence="2" id="KW-0813">Transport</keyword>
<gene>
    <name evidence="7" type="ORF">D9Q98_006025</name>
</gene>
<dbReference type="PANTHER" id="PTHR13251">
    <property type="entry name" value="EPILEPSY HOLOPROSENCEPHALY CANDIDATE 1/TMEM1"/>
    <property type="match status" value="1"/>
</dbReference>
<feature type="compositionally biased region" description="Polar residues" evidence="4">
    <location>
        <begin position="1401"/>
        <end position="1410"/>
    </location>
</feature>
<feature type="domain" description="TRAPPC10/Trs130 C-terminal" evidence="5">
    <location>
        <begin position="1747"/>
        <end position="1842"/>
    </location>
</feature>
<keyword evidence="3" id="KW-0333">Golgi apparatus</keyword>
<feature type="domain" description="TRAPPC10/Trs130 N-terminal" evidence="6">
    <location>
        <begin position="9"/>
        <end position="329"/>
    </location>
</feature>
<feature type="region of interest" description="Disordered" evidence="4">
    <location>
        <begin position="1133"/>
        <end position="1160"/>
    </location>
</feature>
<evidence type="ECO:0000259" key="6">
    <source>
        <dbReference type="Pfam" id="PF23036"/>
    </source>
</evidence>
<reference evidence="7" key="1">
    <citation type="journal article" date="2019" name="Plant J.">
        <title>Chlorella vulgaris genome assembly and annotation reveals the molecular basis for metabolic acclimation to high light conditions.</title>
        <authorList>
            <person name="Cecchin M."/>
            <person name="Marcolungo L."/>
            <person name="Rossato M."/>
            <person name="Girolomoni L."/>
            <person name="Cosentino E."/>
            <person name="Cuine S."/>
            <person name="Li-Beisson Y."/>
            <person name="Delledonne M."/>
            <person name="Ballottari M."/>
        </authorList>
    </citation>
    <scope>NUCLEOTIDE SEQUENCE</scope>
    <source>
        <strain evidence="7">211/11P</strain>
    </source>
</reference>
<evidence type="ECO:0000256" key="3">
    <source>
        <dbReference type="ARBA" id="ARBA00023034"/>
    </source>
</evidence>
<organism evidence="7 8">
    <name type="scientific">Chlorella vulgaris</name>
    <name type="common">Green alga</name>
    <dbReference type="NCBI Taxonomy" id="3077"/>
    <lineage>
        <taxon>Eukaryota</taxon>
        <taxon>Viridiplantae</taxon>
        <taxon>Chlorophyta</taxon>
        <taxon>core chlorophytes</taxon>
        <taxon>Trebouxiophyceae</taxon>
        <taxon>Chlorellales</taxon>
        <taxon>Chlorellaceae</taxon>
        <taxon>Chlorella clade</taxon>
        <taxon>Chlorella</taxon>
    </lineage>
</organism>
<dbReference type="InterPro" id="IPR045126">
    <property type="entry name" value="TRAPPC10/Trs130"/>
</dbReference>
<feature type="compositionally biased region" description="Low complexity" evidence="4">
    <location>
        <begin position="710"/>
        <end position="720"/>
    </location>
</feature>
<evidence type="ECO:0000256" key="4">
    <source>
        <dbReference type="SAM" id="MobiDB-lite"/>
    </source>
</evidence>
<dbReference type="PANTHER" id="PTHR13251:SF3">
    <property type="entry name" value="TRAFFICKING PROTEIN PARTICLE COMPLEX SUBUNIT 10"/>
    <property type="match status" value="1"/>
</dbReference>
<reference evidence="7" key="2">
    <citation type="submission" date="2020-11" db="EMBL/GenBank/DDBJ databases">
        <authorList>
            <person name="Cecchin M."/>
            <person name="Marcolungo L."/>
            <person name="Rossato M."/>
            <person name="Girolomoni L."/>
            <person name="Cosentino E."/>
            <person name="Cuine S."/>
            <person name="Li-Beisson Y."/>
            <person name="Delledonne M."/>
            <person name="Ballottari M."/>
        </authorList>
    </citation>
    <scope>NUCLEOTIDE SEQUENCE</scope>
    <source>
        <strain evidence="7">211/11P</strain>
        <tissue evidence="7">Whole cell</tissue>
    </source>
</reference>
<feature type="compositionally biased region" description="Low complexity" evidence="4">
    <location>
        <begin position="735"/>
        <end position="763"/>
    </location>
</feature>
<feature type="region of interest" description="Disordered" evidence="4">
    <location>
        <begin position="1689"/>
        <end position="1721"/>
    </location>
</feature>
<evidence type="ECO:0000256" key="1">
    <source>
        <dbReference type="ARBA" id="ARBA00004555"/>
    </source>
</evidence>
<sequence>MEIEANRLSITVDDLGSGLWSGRVKQELEARTPLRNVLFSPSPSRPAVSVDELPIRFLDARSDTHLTRLRQLSHSPAAWFRSPFVLLVLVSCPDYEEYKRDLRLRLRAMADTETQAAGQPELLFVYVRPAGSDAAAKGPARVFEAMRKDLNKAKKERCVRLDPVVPASTEVSAPAVLGLEEFDRQTRDALRAAFEARAAAYAEEVRRLMLSRLDPAWSFSTLYLVKDGLAAMLEAAGLADDALREYSELEACYLEVHSSPYGRPGQQQVQAFGGKAAGDDEAALLWSPWHATRQAASQPEAPPQFLMRQALFANQARLLIKLHRHAEVAERGLNFIRSFGALLAQQERQGGAPPQLREAWCFASYLSLAEATSRLQAARVEERRKTDHGGRGGARRGRLSEAAAPGTPHSSSATSPPPQAWEWDSAAQRPVPSPRVASPVLGASAAHHGKAKQGAAAQGEAGASPQAAAAGGSGRQGPQVNWQLGVLPSSRSATANGTAAAAAGQGGAAEGVPPSGRSTPGGVGHVAAPGTAALYCLLAKLYCAARSELLRLGLAAGLELPDCAAAAGMRAAPHNAAAAAAATVEATDTQQAAAAALVPPPSNVHLAPAPLAGGPPASSDLATVDLGSSVAAGGQRQGSLQATAADGLPSQVPDSAAVEPAEQEAPLEASSEASQQEQLQLQLQRAAGAAPGNVPQLTLRSKAPAGDGDSPSSSPRSTSTHQSAATPRRERESARSLPAAASAASLGASEAAAPAAPAPSSARTEQNDLRSVERQVAAALAERATRSAGGHLHAPKAALPAEAAAGAGGASLPPWLVHWRLRTALASQQLFIELFMELSQAAASCYARCGHLRSAALLRADVADALAKQGSLQKAAELYEQQCRCYLREGWLVLAAAALPKLAACQLACGSLGLAHTAAALLSLPEPFRGTPAERHAACQLLRQAAAATEGMTGCRPLLPTSPLLAGAALPEAAVSLSAAIAAAPLKASISRFFGRSSSGSDGGAVLAPPPGAAGSGGALAAAVGDVVAVQLLVDNQLPEALLLRGVTLTLVVLQEMTVIHSPRASASPVLVLGSALKQARSSISAAGTPLRDQLSLPPNSVALESQDSVGKERYESQWQQVEELHCPLVSITAPPAAGGTHSGDAGAPDSGGGGSHERLQPLSNEVLLPPRPSLLTFLAAPVKRGLYKAVHLRAVLDQLPVHVAIQAPKPLWQPGATAGSTAGGTTGDGSAASNRRRSRADTAAGGTPLAAELPHSSPALGDAIVMQVAQARPRVQLRLLAAGGSLIAGQEQWLGVALDPQQDSLHSAQLELTWPLGPLGQPGSGALQGAGLSRLQPKGSRLGPHHRAAHSHGGDMRLGGGSSYAALSTSLTAPPFVRPEHRTAALLPAAVPRSAGTADGSDTGSSRAGSSQVAELLAAEGPASAASAWLMADGLQQLLALPLIQEGHAMNLWWRVTAGEVAAPPEQVHISPPAPRHSIRPHDVRWMGGPAEASPPAAVLDVPLTLEYSSGCQRSHSRVLGAAVRQPFSVSTLARELPSGGVAVQVTLTSNMGVPAQLSRLSLQPQPGFNVTANLLDSMGLLPANLAPFASLAASFLLATDPSAAPGADFSLLPSSKLQPSALCIDYTIDSRQQCGVAAAPVTAGAAATSVERGSPRAVAQGGSPAAAESAPCQTPGLAVLEQLDASGRQRSGSPLGSPTKRSSSPTATAGEDDEEVEGGAGRQHCLFRHLLTLEMPASKQDASGALVYVRQLGPFVATVAEATTLCWRLERSGCCDPQQPATRISFEVAAEGDHWRPQGRRHGSVTLAGHEGAVATVEATWVPLAAGTLPVPTLRLQDVSYQEVFDVGLSLSGSNAITVVDRY</sequence>
<feature type="compositionally biased region" description="Basic and acidic residues" evidence="4">
    <location>
        <begin position="379"/>
        <end position="390"/>
    </location>
</feature>
<feature type="compositionally biased region" description="Polar residues" evidence="4">
    <location>
        <begin position="1690"/>
        <end position="1709"/>
    </location>
</feature>
<feature type="region of interest" description="Disordered" evidence="4">
    <location>
        <begin position="1389"/>
        <end position="1410"/>
    </location>
</feature>
<keyword evidence="8" id="KW-1185">Reference proteome</keyword>
<feature type="region of interest" description="Disordered" evidence="4">
    <location>
        <begin position="493"/>
        <end position="523"/>
    </location>
</feature>
<name>A0A9D4TWU7_CHLVU</name>
<dbReference type="InterPro" id="IPR056913">
    <property type="entry name" value="TRAPPC10/Trs130_N"/>
</dbReference>
<evidence type="ECO:0000313" key="8">
    <source>
        <dbReference type="Proteomes" id="UP001055712"/>
    </source>
</evidence>
<protein>
    <submittedName>
        <fullName evidence="7">Uncharacterized protein</fullName>
    </submittedName>
</protein>
<accession>A0A9D4TWU7</accession>
<evidence type="ECO:0000256" key="2">
    <source>
        <dbReference type="ARBA" id="ARBA00022448"/>
    </source>
</evidence>
<proteinExistence type="predicted"/>
<feature type="region of interest" description="Disordered" evidence="4">
    <location>
        <begin position="376"/>
        <end position="481"/>
    </location>
</feature>
<feature type="compositionally biased region" description="Low complexity" evidence="4">
    <location>
        <begin position="655"/>
        <end position="691"/>
    </location>
</feature>
<dbReference type="OrthoDB" id="10256906at2759"/>
<feature type="region of interest" description="Disordered" evidence="4">
    <location>
        <begin position="1337"/>
        <end position="1357"/>
    </location>
</feature>
<evidence type="ECO:0000259" key="5">
    <source>
        <dbReference type="Pfam" id="PF12584"/>
    </source>
</evidence>
<dbReference type="Pfam" id="PF23036">
    <property type="entry name" value="TRAPPC10_1st"/>
    <property type="match status" value="1"/>
</dbReference>